<dbReference type="EMBL" id="JAJOMB010000008">
    <property type="protein sequence ID" value="MCD5312641.1"/>
    <property type="molecule type" value="Genomic_DNA"/>
</dbReference>
<accession>A0A9X1SUN7</accession>
<organism evidence="1 2">
    <name type="scientific">Kineosporia babensis</name>
    <dbReference type="NCBI Taxonomy" id="499548"/>
    <lineage>
        <taxon>Bacteria</taxon>
        <taxon>Bacillati</taxon>
        <taxon>Actinomycetota</taxon>
        <taxon>Actinomycetes</taxon>
        <taxon>Kineosporiales</taxon>
        <taxon>Kineosporiaceae</taxon>
        <taxon>Kineosporia</taxon>
    </lineage>
</organism>
<protein>
    <submittedName>
        <fullName evidence="1">DUF3037 domain-containing protein</fullName>
    </submittedName>
</protein>
<keyword evidence="2" id="KW-1185">Reference proteome</keyword>
<dbReference type="AlphaFoldDB" id="A0A9X1SUN7"/>
<comment type="caution">
    <text evidence="1">The sequence shown here is derived from an EMBL/GenBank/DDBJ whole genome shotgun (WGS) entry which is preliminary data.</text>
</comment>
<dbReference type="RefSeq" id="WP_231443070.1">
    <property type="nucleotide sequence ID" value="NZ_JAJOMB010000008.1"/>
</dbReference>
<evidence type="ECO:0000313" key="2">
    <source>
        <dbReference type="Proteomes" id="UP001138997"/>
    </source>
</evidence>
<reference evidence="1" key="1">
    <citation type="submission" date="2021-11" db="EMBL/GenBank/DDBJ databases">
        <title>Streptomyces corallinus and Kineosporia corallina sp. nov., two new coral-derived marine actinobacteria.</title>
        <authorList>
            <person name="Buangrab K."/>
            <person name="Sutthacheep M."/>
            <person name="Yeemin T."/>
            <person name="Harunari E."/>
            <person name="Igarashi Y."/>
            <person name="Sripreechasak P."/>
            <person name="Kanchanasin P."/>
            <person name="Tanasupawat S."/>
            <person name="Phongsopitanun W."/>
        </authorList>
    </citation>
    <scope>NUCLEOTIDE SEQUENCE</scope>
    <source>
        <strain evidence="1">JCM 31032</strain>
    </source>
</reference>
<gene>
    <name evidence="1" type="ORF">LR394_17170</name>
</gene>
<proteinExistence type="predicted"/>
<evidence type="ECO:0000313" key="1">
    <source>
        <dbReference type="EMBL" id="MCD5312641.1"/>
    </source>
</evidence>
<name>A0A9X1SUN7_9ACTN</name>
<dbReference type="InterPro" id="IPR021398">
    <property type="entry name" value="DUF3037"/>
</dbReference>
<sequence>MSSLSSGLNSTPAVANVDNGQSGPKPFSYALVRAVPRVERGEFVNVGVVLYSQHHEFLACTRDLVADRLHVLAPELDLSQLESVLLGFGSVCEGAPAAGLIRQQPLRARFGWLTAPRSTVVQTGPVHSGITSDPQAELAGLHRRHVLLS</sequence>
<dbReference type="Proteomes" id="UP001138997">
    <property type="component" value="Unassembled WGS sequence"/>
</dbReference>
<dbReference type="Pfam" id="PF11236">
    <property type="entry name" value="DUF3037"/>
    <property type="match status" value="1"/>
</dbReference>